<proteinExistence type="predicted"/>
<keyword evidence="2" id="KW-1185">Reference proteome</keyword>
<feature type="non-terminal residue" evidence="1">
    <location>
        <position position="1"/>
    </location>
</feature>
<dbReference type="EMBL" id="BGPR01029586">
    <property type="protein sequence ID" value="GBO01456.1"/>
    <property type="molecule type" value="Genomic_DNA"/>
</dbReference>
<gene>
    <name evidence="1" type="ORF">AVEN_242808_1</name>
</gene>
<accession>A0A4Y2TQW5</accession>
<protein>
    <submittedName>
        <fullName evidence="1">Uncharacterized protein</fullName>
    </submittedName>
</protein>
<comment type="caution">
    <text evidence="1">The sequence shown here is derived from an EMBL/GenBank/DDBJ whole genome shotgun (WGS) entry which is preliminary data.</text>
</comment>
<sequence>VQFYLPNGQIASDVKNSQSEWVEEEVARGGVQLSMERGPRPSSISIASGVVRRDILDCSVVACIDFPKRFLCNFLEILLDGRETQVFPDVGVVDIPGLPGNEPGG</sequence>
<reference evidence="1 2" key="1">
    <citation type="journal article" date="2019" name="Sci. Rep.">
        <title>Orb-weaving spider Araneus ventricosus genome elucidates the spidroin gene catalogue.</title>
        <authorList>
            <person name="Kono N."/>
            <person name="Nakamura H."/>
            <person name="Ohtoshi R."/>
            <person name="Moran D.A.P."/>
            <person name="Shinohara A."/>
            <person name="Yoshida Y."/>
            <person name="Fujiwara M."/>
            <person name="Mori M."/>
            <person name="Tomita M."/>
            <person name="Arakawa K."/>
        </authorList>
    </citation>
    <scope>NUCLEOTIDE SEQUENCE [LARGE SCALE GENOMIC DNA]</scope>
</reference>
<organism evidence="1 2">
    <name type="scientific">Araneus ventricosus</name>
    <name type="common">Orbweaver spider</name>
    <name type="synonym">Epeira ventricosa</name>
    <dbReference type="NCBI Taxonomy" id="182803"/>
    <lineage>
        <taxon>Eukaryota</taxon>
        <taxon>Metazoa</taxon>
        <taxon>Ecdysozoa</taxon>
        <taxon>Arthropoda</taxon>
        <taxon>Chelicerata</taxon>
        <taxon>Arachnida</taxon>
        <taxon>Araneae</taxon>
        <taxon>Araneomorphae</taxon>
        <taxon>Entelegynae</taxon>
        <taxon>Araneoidea</taxon>
        <taxon>Araneidae</taxon>
        <taxon>Araneus</taxon>
    </lineage>
</organism>
<dbReference type="AlphaFoldDB" id="A0A4Y2TQW5"/>
<dbReference type="Proteomes" id="UP000499080">
    <property type="component" value="Unassembled WGS sequence"/>
</dbReference>
<name>A0A4Y2TQW5_ARAVE</name>
<evidence type="ECO:0000313" key="1">
    <source>
        <dbReference type="EMBL" id="GBO01456.1"/>
    </source>
</evidence>
<evidence type="ECO:0000313" key="2">
    <source>
        <dbReference type="Proteomes" id="UP000499080"/>
    </source>
</evidence>